<dbReference type="Proteomes" id="UP000193933">
    <property type="component" value="Unassembled WGS sequence"/>
</dbReference>
<evidence type="ECO:0000313" key="2">
    <source>
        <dbReference type="Proteomes" id="UP000193933"/>
    </source>
</evidence>
<evidence type="ECO:0000313" key="1">
    <source>
        <dbReference type="EMBL" id="ORM54299.1"/>
    </source>
</evidence>
<keyword evidence="2" id="KW-1185">Reference proteome</keyword>
<evidence type="ECO:0008006" key="3">
    <source>
        <dbReference type="Google" id="ProtNLM"/>
    </source>
</evidence>
<dbReference type="AlphaFoldDB" id="A0A1X1BZE8"/>
<proteinExistence type="predicted"/>
<name>A0A1X1BZE8_9GAMM</name>
<accession>A0A1X1BZE8</accession>
<comment type="caution">
    <text evidence="1">The sequence shown here is derived from an EMBL/GenBank/DDBJ whole genome shotgun (WGS) entry which is preliminary data.</text>
</comment>
<protein>
    <recommendedName>
        <fullName evidence="3">Phage tail tape measure protein</fullName>
    </recommendedName>
</protein>
<organism evidence="1 2">
    <name type="scientific">Pantoea conspicua</name>
    <dbReference type="NCBI Taxonomy" id="472705"/>
    <lineage>
        <taxon>Bacteria</taxon>
        <taxon>Pseudomonadati</taxon>
        <taxon>Pseudomonadota</taxon>
        <taxon>Gammaproteobacteria</taxon>
        <taxon>Enterobacterales</taxon>
        <taxon>Erwiniaceae</taxon>
        <taxon>Pantoea</taxon>
    </lineage>
</organism>
<reference evidence="1 2" key="1">
    <citation type="journal article" date="2017" name="Antonie Van Leeuwenhoek">
        <title>Phylogenomic resolution of the bacterial genus Pantoea and its relationship with Erwinia and Tatumella.</title>
        <authorList>
            <person name="Palmer M."/>
            <person name="Steenkamp E.T."/>
            <person name="Coetzee M.P."/>
            <person name="Chan W.Y."/>
            <person name="van Zyl E."/>
            <person name="De Maayer P."/>
            <person name="Coutinho T.A."/>
            <person name="Blom J."/>
            <person name="Smits T.H."/>
            <person name="Duffy B."/>
            <person name="Venter S.N."/>
        </authorList>
    </citation>
    <scope>NUCLEOTIDE SEQUENCE [LARGE SCALE GENOMIC DNA]</scope>
    <source>
        <strain evidence="1 2">LMG 24534</strain>
    </source>
</reference>
<sequence length="723" mass="78404">MTTSSKVTVDEFVIQMSLSDTILRGLAKLEKQILPIANRMERTLNRPFAKDRSAALNKTFDKIEKRATQAGKSINKSLSRGFAIGQANSGLFNRYETEGLNAARKVGAAMRAAYRVRGSVPPLPPLSRPGQPRITTRQRIEDIHQRQLTSGFYGQMVNRDADRAAQYRSRLERLRMESTAAGDFRGFRQNLRTLNYEFAQTQRVASQQRAAQRLQALEASNAGSGLSRLADSAGGLVAGFFALNRAMAFLQESITIGGKFQQAHTMGVVAYGSETENTRMTQKSDDISRGYGLDPLQTREQMAQMRMTMPENFSNDKIAELFENESVFAHTTGMDPQAVGRLNYALQQIAVSAHLMGQDFMQVVNASPALVKKLQQLHGLQNSSQLKEYYKTVPGSAFVSDALKVMKPTDQQKTMAQNNIIAAQGRLAGSMQFAKRDFFDQMEKPIVRLFATLTDSADNLGVVLTPAAKGVGFLADRISDLASGSNNAAMNISGYAGLASERFDMFYSDLDKSTQQNLSKLSGVFNEWFDALIVIIAGKLALAGISKVGQLAGYGGIGGMMGAAGRTFGVAAAVVLGKELGDLVFDQWIPAFHKAMGWDDTKTNRGGNVVEGSWVDTGLNWLDNAVDTLKKAPLPGTGYPSLAPSIVSYLPPAPQPITFAPLKVEISNTGSLNVTMPDGSVQRVALDAIQSQHELQMMSAQGLQGGWQGAGNNAGFTPSSLMK</sequence>
<gene>
    <name evidence="1" type="ORF">HA41_05870</name>
</gene>
<dbReference type="EMBL" id="MLFN01000010">
    <property type="protein sequence ID" value="ORM54299.1"/>
    <property type="molecule type" value="Genomic_DNA"/>
</dbReference>
<dbReference type="RefSeq" id="WP_094119996.1">
    <property type="nucleotide sequence ID" value="NZ_MLFN01000010.1"/>
</dbReference>